<accession>A0A024G7D5</accession>
<sequence>MFNQEQAPGTQWKGMWDWNHFSESNLFEVQDFHSFLDLHNYYVGTHTNAGFLSIDTFEAVQDRLRRHLEKIDRLHSMQCLVDMDSAWGAFSSELITYLNEECPHAELTLLGNDYPYASSTVPSDALFKDRTKQTSRTCLNIVSSLLAISEHAHLIIPIALSPDTIPSTRFPEWQLDRSNRCHLSQLVAVSLQAVGFHARAQLIPPAPYKFCELAIQAPISHPETVLAHIAQNQTGHINVLQDRHSLLPCLRKQASAHSVGWRKTIFRGFDSKQLESRDLQQLNIESSLKPLLLPQQWLPQFPRTINSVAECTVSKRIAFYLQNLSMQMETLDRRIVHEYVQNGMETDRIFELKEELASHAELYNSIK</sequence>
<evidence type="ECO:0000259" key="1">
    <source>
        <dbReference type="Pfam" id="PF14881"/>
    </source>
</evidence>
<proteinExistence type="predicted"/>
<name>A0A024G7D5_9STRA</name>
<gene>
    <name evidence="2" type="ORF">BN9_032190</name>
</gene>
<keyword evidence="3" id="KW-1185">Reference proteome</keyword>
<comment type="caution">
    <text evidence="2">The sequence shown here is derived from an EMBL/GenBank/DDBJ whole genome shotgun (WGS) entry which is preliminary data.</text>
</comment>
<dbReference type="Gene3D" id="3.40.50.1440">
    <property type="entry name" value="Tubulin/FtsZ, GTPase domain"/>
    <property type="match status" value="1"/>
</dbReference>
<dbReference type="EMBL" id="CAIX01000034">
    <property type="protein sequence ID" value="CCI42435.1"/>
    <property type="molecule type" value="Genomic_DNA"/>
</dbReference>
<dbReference type="Pfam" id="PF14881">
    <property type="entry name" value="Tubulin_3"/>
    <property type="match status" value="1"/>
</dbReference>
<dbReference type="SUPFAM" id="SSF52490">
    <property type="entry name" value="Tubulin nucleotide-binding domain-like"/>
    <property type="match status" value="1"/>
</dbReference>
<dbReference type="PANTHER" id="PTHR13391:SF0">
    <property type="entry name" value="PROTEIN MISATO HOMOLOG 1"/>
    <property type="match status" value="1"/>
</dbReference>
<evidence type="ECO:0000313" key="3">
    <source>
        <dbReference type="Proteomes" id="UP000053237"/>
    </source>
</evidence>
<dbReference type="GO" id="GO:0005737">
    <property type="term" value="C:cytoplasm"/>
    <property type="evidence" value="ECO:0007669"/>
    <property type="project" value="TreeGrafter"/>
</dbReference>
<dbReference type="AlphaFoldDB" id="A0A024G7D5"/>
<evidence type="ECO:0000313" key="2">
    <source>
        <dbReference type="EMBL" id="CCI42435.1"/>
    </source>
</evidence>
<dbReference type="Proteomes" id="UP000053237">
    <property type="component" value="Unassembled WGS sequence"/>
</dbReference>
<protein>
    <recommendedName>
        <fullName evidence="1">DML1/Misato tubulin domain-containing protein</fullName>
    </recommendedName>
</protein>
<dbReference type="InterPro" id="IPR036525">
    <property type="entry name" value="Tubulin/FtsZ_GTPase_sf"/>
</dbReference>
<dbReference type="PANTHER" id="PTHR13391">
    <property type="entry name" value="MITOCHONDRIAL DISTRIBUTION REGULATOR MISATO"/>
    <property type="match status" value="1"/>
</dbReference>
<organism evidence="2 3">
    <name type="scientific">Albugo candida</name>
    <dbReference type="NCBI Taxonomy" id="65357"/>
    <lineage>
        <taxon>Eukaryota</taxon>
        <taxon>Sar</taxon>
        <taxon>Stramenopiles</taxon>
        <taxon>Oomycota</taxon>
        <taxon>Peronosporomycetes</taxon>
        <taxon>Albuginales</taxon>
        <taxon>Albuginaceae</taxon>
        <taxon>Albugo</taxon>
    </lineage>
</organism>
<dbReference type="InParanoid" id="A0A024G7D5"/>
<dbReference type="InterPro" id="IPR049942">
    <property type="entry name" value="DML1/Misato"/>
</dbReference>
<dbReference type="InterPro" id="IPR029209">
    <property type="entry name" value="DML1/Misato_tubulin"/>
</dbReference>
<feature type="domain" description="DML1/Misato tubulin" evidence="1">
    <location>
        <begin position="37"/>
        <end position="199"/>
    </location>
</feature>
<dbReference type="OrthoDB" id="271881at2759"/>
<reference evidence="2 3" key="1">
    <citation type="submission" date="2012-05" db="EMBL/GenBank/DDBJ databases">
        <title>Recombination and specialization in a pathogen metapopulation.</title>
        <authorList>
            <person name="Gardiner A."/>
            <person name="Kemen E."/>
            <person name="Schultz-Larsen T."/>
            <person name="MacLean D."/>
            <person name="Van Oosterhout C."/>
            <person name="Jones J.D.G."/>
        </authorList>
    </citation>
    <scope>NUCLEOTIDE SEQUENCE [LARGE SCALE GENOMIC DNA]</scope>
    <source>
        <strain evidence="2 3">Ac Nc2</strain>
    </source>
</reference>
<dbReference type="GO" id="GO:0007005">
    <property type="term" value="P:mitochondrion organization"/>
    <property type="evidence" value="ECO:0007669"/>
    <property type="project" value="InterPro"/>
</dbReference>